<dbReference type="InterPro" id="IPR013762">
    <property type="entry name" value="Integrase-like_cat_sf"/>
</dbReference>
<keyword evidence="2 4" id="KW-0238">DNA-binding</keyword>
<sequence length="406" mass="45234">MGHVRDLWTKPNPDKTSRKKRIKSARWGKGKRWLAVWEEHGKPVSKAFATEDAAEAYVATARVGQDHGTWITKDKRDITLGDLWEPWIESKASRAPKTIASYKSAWAHVAPVFGDTPICELDGPTITTWIDTLHTRRVGQTSSQPLGSGQKRKVGIVINAILKLAVKQSIIYRNPLESGDLVRQEKGRRRALRVGEIDRLLAAAPTEEAELLVRVLLMTAMRPGEAKGLTVDDLDYRRGRLTIRRSVDALGHPGPTKNKLHRDVPVGGDLLLDLEDACVGKNPDDLLLPDEHGHVWTDARWRRVWRHMCEIAGLEGIDTYTLKHTGVTMAIAAGADVYVVQRMCGHADASTTLNVYGHLWDEGLDAIPDAMDAHLAAERDRETRRAARRSQRTARRGGMRAVPEAI</sequence>
<reference evidence="8 9" key="1">
    <citation type="submission" date="2017-10" db="EMBL/GenBank/DDBJ databases">
        <title>Sequencing the genomes of 1000 actinobacteria strains.</title>
        <authorList>
            <person name="Klenk H.-P."/>
        </authorList>
    </citation>
    <scope>NUCLEOTIDE SEQUENCE [LARGE SCALE GENOMIC DNA]</scope>
    <source>
        <strain evidence="8 9">DSM 20688</strain>
    </source>
</reference>
<evidence type="ECO:0000256" key="5">
    <source>
        <dbReference type="SAM" id="MobiDB-lite"/>
    </source>
</evidence>
<dbReference type="Pfam" id="PF00589">
    <property type="entry name" value="Phage_integrase"/>
    <property type="match status" value="1"/>
</dbReference>
<comment type="similarity">
    <text evidence="1">Belongs to the 'phage' integrase family.</text>
</comment>
<dbReference type="CDD" id="cd01189">
    <property type="entry name" value="INT_ICEBs1_C_like"/>
    <property type="match status" value="1"/>
</dbReference>
<name>A0A2A9DL62_9CORY</name>
<feature type="compositionally biased region" description="Basic and acidic residues" evidence="5">
    <location>
        <begin position="1"/>
        <end position="16"/>
    </location>
</feature>
<feature type="domain" description="Tyr recombinase" evidence="6">
    <location>
        <begin position="187"/>
        <end position="369"/>
    </location>
</feature>
<dbReference type="Gene3D" id="1.10.150.130">
    <property type="match status" value="1"/>
</dbReference>
<evidence type="ECO:0000259" key="7">
    <source>
        <dbReference type="PROSITE" id="PS51900"/>
    </source>
</evidence>
<dbReference type="Proteomes" id="UP000221653">
    <property type="component" value="Unassembled WGS sequence"/>
</dbReference>
<comment type="caution">
    <text evidence="8">The sequence shown here is derived from an EMBL/GenBank/DDBJ whole genome shotgun (WGS) entry which is preliminary data.</text>
</comment>
<dbReference type="OrthoDB" id="1822491at2"/>
<dbReference type="PROSITE" id="PS51898">
    <property type="entry name" value="TYR_RECOMBINASE"/>
    <property type="match status" value="1"/>
</dbReference>
<dbReference type="InterPro" id="IPR002104">
    <property type="entry name" value="Integrase_catalytic"/>
</dbReference>
<protein>
    <submittedName>
        <fullName evidence="8">Site-specific recombinase XerD</fullName>
    </submittedName>
</protein>
<gene>
    <name evidence="8" type="ORF">ATK06_0486</name>
</gene>
<evidence type="ECO:0000256" key="1">
    <source>
        <dbReference type="ARBA" id="ARBA00008857"/>
    </source>
</evidence>
<feature type="domain" description="Core-binding (CB)" evidence="7">
    <location>
        <begin position="78"/>
        <end position="166"/>
    </location>
</feature>
<organism evidence="8 9">
    <name type="scientific">Corynebacterium renale</name>
    <dbReference type="NCBI Taxonomy" id="1724"/>
    <lineage>
        <taxon>Bacteria</taxon>
        <taxon>Bacillati</taxon>
        <taxon>Actinomycetota</taxon>
        <taxon>Actinomycetes</taxon>
        <taxon>Mycobacteriales</taxon>
        <taxon>Corynebacteriaceae</taxon>
        <taxon>Corynebacterium</taxon>
    </lineage>
</organism>
<dbReference type="GO" id="GO:0006310">
    <property type="term" value="P:DNA recombination"/>
    <property type="evidence" value="ECO:0007669"/>
    <property type="project" value="UniProtKB-KW"/>
</dbReference>
<keyword evidence="9" id="KW-1185">Reference proteome</keyword>
<accession>A0A2A9DL62</accession>
<dbReference type="Gene3D" id="1.10.443.10">
    <property type="entry name" value="Intergrase catalytic core"/>
    <property type="match status" value="1"/>
</dbReference>
<dbReference type="PANTHER" id="PTHR30349:SF64">
    <property type="entry name" value="PROPHAGE INTEGRASE INTD-RELATED"/>
    <property type="match status" value="1"/>
</dbReference>
<dbReference type="PANTHER" id="PTHR30349">
    <property type="entry name" value="PHAGE INTEGRASE-RELATED"/>
    <property type="match status" value="1"/>
</dbReference>
<feature type="region of interest" description="Disordered" evidence="5">
    <location>
        <begin position="1"/>
        <end position="22"/>
    </location>
</feature>
<keyword evidence="3" id="KW-0233">DNA recombination</keyword>
<evidence type="ECO:0000256" key="2">
    <source>
        <dbReference type="ARBA" id="ARBA00023125"/>
    </source>
</evidence>
<dbReference type="InterPro" id="IPR011010">
    <property type="entry name" value="DNA_brk_join_enz"/>
</dbReference>
<dbReference type="RefSeq" id="WP_048378844.1">
    <property type="nucleotide sequence ID" value="NZ_LDYE01000002.1"/>
</dbReference>
<dbReference type="InterPro" id="IPR050090">
    <property type="entry name" value="Tyrosine_recombinase_XerCD"/>
</dbReference>
<dbReference type="PROSITE" id="PS51900">
    <property type="entry name" value="CB"/>
    <property type="match status" value="1"/>
</dbReference>
<evidence type="ECO:0000313" key="8">
    <source>
        <dbReference type="EMBL" id="PFG27428.1"/>
    </source>
</evidence>
<feature type="region of interest" description="Disordered" evidence="5">
    <location>
        <begin position="379"/>
        <end position="406"/>
    </location>
</feature>
<evidence type="ECO:0000256" key="4">
    <source>
        <dbReference type="PROSITE-ProRule" id="PRU01248"/>
    </source>
</evidence>
<dbReference type="EMBL" id="PDJF01000001">
    <property type="protein sequence ID" value="PFG27428.1"/>
    <property type="molecule type" value="Genomic_DNA"/>
</dbReference>
<evidence type="ECO:0000256" key="3">
    <source>
        <dbReference type="ARBA" id="ARBA00023172"/>
    </source>
</evidence>
<evidence type="ECO:0000259" key="6">
    <source>
        <dbReference type="PROSITE" id="PS51898"/>
    </source>
</evidence>
<dbReference type="InterPro" id="IPR010998">
    <property type="entry name" value="Integrase_recombinase_N"/>
</dbReference>
<dbReference type="AlphaFoldDB" id="A0A2A9DL62"/>
<evidence type="ECO:0000313" key="9">
    <source>
        <dbReference type="Proteomes" id="UP000221653"/>
    </source>
</evidence>
<feature type="compositionally biased region" description="Basic residues" evidence="5">
    <location>
        <begin position="386"/>
        <end position="398"/>
    </location>
</feature>
<dbReference type="STRING" id="1724.GCA_001044175_00730"/>
<proteinExistence type="inferred from homology"/>
<dbReference type="GO" id="GO:0003677">
    <property type="term" value="F:DNA binding"/>
    <property type="evidence" value="ECO:0007669"/>
    <property type="project" value="UniProtKB-UniRule"/>
</dbReference>
<dbReference type="InterPro" id="IPR044068">
    <property type="entry name" value="CB"/>
</dbReference>
<dbReference type="SUPFAM" id="SSF56349">
    <property type="entry name" value="DNA breaking-rejoining enzymes"/>
    <property type="match status" value="1"/>
</dbReference>
<dbReference type="GO" id="GO:0015074">
    <property type="term" value="P:DNA integration"/>
    <property type="evidence" value="ECO:0007669"/>
    <property type="project" value="InterPro"/>
</dbReference>